<dbReference type="FunFam" id="1.10.510.10:FF:000240">
    <property type="entry name" value="Lectin-domain containing receptor kinase A4.3"/>
    <property type="match status" value="1"/>
</dbReference>
<keyword evidence="7 18" id="KW-0732">Signal</keyword>
<evidence type="ECO:0000313" key="21">
    <source>
        <dbReference type="Proteomes" id="UP000636709"/>
    </source>
</evidence>
<dbReference type="SMART" id="SM00220">
    <property type="entry name" value="S_TKc"/>
    <property type="match status" value="1"/>
</dbReference>
<comment type="caution">
    <text evidence="20">The sequence shown here is derived from an EMBL/GenBank/DDBJ whole genome shotgun (WGS) entry which is preliminary data.</text>
</comment>
<dbReference type="CDD" id="cd14066">
    <property type="entry name" value="STKc_IRAK"/>
    <property type="match status" value="1"/>
</dbReference>
<keyword evidence="21" id="KW-1185">Reference proteome</keyword>
<dbReference type="InterPro" id="IPR008271">
    <property type="entry name" value="Ser/Thr_kinase_AS"/>
</dbReference>
<evidence type="ECO:0000256" key="17">
    <source>
        <dbReference type="SAM" id="Phobius"/>
    </source>
</evidence>
<comment type="similarity">
    <text evidence="2">In the N-terminal section; belongs to the leguminous lectin family.</text>
</comment>
<comment type="subcellular location">
    <subcellularLocation>
        <location evidence="1">Cell membrane</location>
        <topology evidence="1">Single-pass type I membrane protein</topology>
    </subcellularLocation>
</comment>
<dbReference type="InterPro" id="IPR017441">
    <property type="entry name" value="Protein_kinase_ATP_BS"/>
</dbReference>
<protein>
    <recommendedName>
        <fullName evidence="19">Protein kinase domain-containing protein</fullName>
    </recommendedName>
</protein>
<gene>
    <name evidence="20" type="ORF">HU200_014941</name>
</gene>
<dbReference type="PROSITE" id="PS50011">
    <property type="entry name" value="PROTEIN_KINASE_DOM"/>
    <property type="match status" value="1"/>
</dbReference>
<keyword evidence="10 15" id="KW-0067">ATP-binding</keyword>
<feature type="domain" description="Protein kinase" evidence="19">
    <location>
        <begin position="339"/>
        <end position="624"/>
    </location>
</feature>
<evidence type="ECO:0000256" key="16">
    <source>
        <dbReference type="SAM" id="MobiDB-lite"/>
    </source>
</evidence>
<proteinExistence type="inferred from homology"/>
<evidence type="ECO:0000256" key="12">
    <source>
        <dbReference type="ARBA" id="ARBA00023136"/>
    </source>
</evidence>
<dbReference type="GO" id="GO:0005886">
    <property type="term" value="C:plasma membrane"/>
    <property type="evidence" value="ECO:0007669"/>
    <property type="project" value="UniProtKB-SubCell"/>
</dbReference>
<keyword evidence="14" id="KW-0325">Glycoprotein</keyword>
<feature type="signal peptide" evidence="18">
    <location>
        <begin position="1"/>
        <end position="18"/>
    </location>
</feature>
<dbReference type="FunFam" id="3.30.200.20:FF:000168">
    <property type="entry name" value="L-type lectin-domain containing receptor kinase IX.1"/>
    <property type="match status" value="1"/>
</dbReference>
<dbReference type="GO" id="GO:0004672">
    <property type="term" value="F:protein kinase activity"/>
    <property type="evidence" value="ECO:0007669"/>
    <property type="project" value="InterPro"/>
</dbReference>
<keyword evidence="5" id="KW-0808">Transferase</keyword>
<evidence type="ECO:0000256" key="4">
    <source>
        <dbReference type="ARBA" id="ARBA00022475"/>
    </source>
</evidence>
<dbReference type="EMBL" id="JACEFO010001601">
    <property type="protein sequence ID" value="KAF8733337.1"/>
    <property type="molecule type" value="Genomic_DNA"/>
</dbReference>
<keyword evidence="12 17" id="KW-0472">Membrane</keyword>
<evidence type="ECO:0000256" key="18">
    <source>
        <dbReference type="SAM" id="SignalP"/>
    </source>
</evidence>
<keyword evidence="4" id="KW-1003">Cell membrane</keyword>
<evidence type="ECO:0000256" key="1">
    <source>
        <dbReference type="ARBA" id="ARBA00004251"/>
    </source>
</evidence>
<dbReference type="InterPro" id="IPR000719">
    <property type="entry name" value="Prot_kinase_dom"/>
</dbReference>
<reference evidence="20" key="1">
    <citation type="submission" date="2020-07" db="EMBL/GenBank/DDBJ databases">
        <title>Genome sequence and genetic diversity analysis of an under-domesticated orphan crop, white fonio (Digitaria exilis).</title>
        <authorList>
            <person name="Bennetzen J.L."/>
            <person name="Chen S."/>
            <person name="Ma X."/>
            <person name="Wang X."/>
            <person name="Yssel A.E.J."/>
            <person name="Chaluvadi S.R."/>
            <person name="Johnson M."/>
            <person name="Gangashetty P."/>
            <person name="Hamidou F."/>
            <person name="Sanogo M.D."/>
            <person name="Zwaenepoel A."/>
            <person name="Wallace J."/>
            <person name="Van De Peer Y."/>
            <person name="Van Deynze A."/>
        </authorList>
    </citation>
    <scope>NUCLEOTIDE SEQUENCE</scope>
    <source>
        <tissue evidence="20">Leaves</tissue>
    </source>
</reference>
<dbReference type="AlphaFoldDB" id="A0A835FAL1"/>
<dbReference type="GO" id="GO:0005524">
    <property type="term" value="F:ATP binding"/>
    <property type="evidence" value="ECO:0007669"/>
    <property type="project" value="UniProtKB-UniRule"/>
</dbReference>
<evidence type="ECO:0000313" key="20">
    <source>
        <dbReference type="EMBL" id="KAF8733337.1"/>
    </source>
</evidence>
<comment type="similarity">
    <text evidence="3">In the C-terminal section; belongs to the protein kinase superfamily. Ser/Thr protein kinase family.</text>
</comment>
<feature type="binding site" evidence="15">
    <location>
        <position position="368"/>
    </location>
    <ligand>
        <name>ATP</name>
        <dbReference type="ChEBI" id="CHEBI:30616"/>
    </ligand>
</feature>
<keyword evidence="8 15" id="KW-0547">Nucleotide-binding</keyword>
<evidence type="ECO:0000256" key="6">
    <source>
        <dbReference type="ARBA" id="ARBA00022692"/>
    </source>
</evidence>
<keyword evidence="11 17" id="KW-1133">Transmembrane helix</keyword>
<keyword evidence="9" id="KW-0418">Kinase</keyword>
<evidence type="ECO:0000256" key="2">
    <source>
        <dbReference type="ARBA" id="ARBA00008536"/>
    </source>
</evidence>
<feature type="chain" id="PRO_5033023554" description="Protein kinase domain-containing protein" evidence="18">
    <location>
        <begin position="19"/>
        <end position="676"/>
    </location>
</feature>
<dbReference type="GO" id="GO:0002229">
    <property type="term" value="P:defense response to oomycetes"/>
    <property type="evidence" value="ECO:0007669"/>
    <property type="project" value="UniProtKB-ARBA"/>
</dbReference>
<evidence type="ECO:0000256" key="10">
    <source>
        <dbReference type="ARBA" id="ARBA00022840"/>
    </source>
</evidence>
<dbReference type="InterPro" id="IPR050528">
    <property type="entry name" value="L-type_Lectin-RKs"/>
</dbReference>
<evidence type="ECO:0000256" key="13">
    <source>
        <dbReference type="ARBA" id="ARBA00023170"/>
    </source>
</evidence>
<dbReference type="SUPFAM" id="SSF56112">
    <property type="entry name" value="Protein kinase-like (PK-like)"/>
    <property type="match status" value="1"/>
</dbReference>
<feature type="compositionally biased region" description="Low complexity" evidence="16">
    <location>
        <begin position="639"/>
        <end position="649"/>
    </location>
</feature>
<dbReference type="Proteomes" id="UP000636709">
    <property type="component" value="Unassembled WGS sequence"/>
</dbReference>
<evidence type="ECO:0000256" key="7">
    <source>
        <dbReference type="ARBA" id="ARBA00022729"/>
    </source>
</evidence>
<evidence type="ECO:0000256" key="15">
    <source>
        <dbReference type="PROSITE-ProRule" id="PRU10141"/>
    </source>
</evidence>
<dbReference type="PROSITE" id="PS00107">
    <property type="entry name" value="PROTEIN_KINASE_ATP"/>
    <property type="match status" value="1"/>
</dbReference>
<organism evidence="20 21">
    <name type="scientific">Digitaria exilis</name>
    <dbReference type="NCBI Taxonomy" id="1010633"/>
    <lineage>
        <taxon>Eukaryota</taxon>
        <taxon>Viridiplantae</taxon>
        <taxon>Streptophyta</taxon>
        <taxon>Embryophyta</taxon>
        <taxon>Tracheophyta</taxon>
        <taxon>Spermatophyta</taxon>
        <taxon>Magnoliopsida</taxon>
        <taxon>Liliopsida</taxon>
        <taxon>Poales</taxon>
        <taxon>Poaceae</taxon>
        <taxon>PACMAD clade</taxon>
        <taxon>Panicoideae</taxon>
        <taxon>Panicodae</taxon>
        <taxon>Paniceae</taxon>
        <taxon>Anthephorinae</taxon>
        <taxon>Digitaria</taxon>
    </lineage>
</organism>
<dbReference type="PROSITE" id="PS00108">
    <property type="entry name" value="PROTEIN_KINASE_ST"/>
    <property type="match status" value="1"/>
</dbReference>
<evidence type="ECO:0000256" key="3">
    <source>
        <dbReference type="ARBA" id="ARBA00010217"/>
    </source>
</evidence>
<dbReference type="PANTHER" id="PTHR27007">
    <property type="match status" value="1"/>
</dbReference>
<evidence type="ECO:0000256" key="9">
    <source>
        <dbReference type="ARBA" id="ARBA00022777"/>
    </source>
</evidence>
<dbReference type="Pfam" id="PF00069">
    <property type="entry name" value="Pkinase"/>
    <property type="match status" value="1"/>
</dbReference>
<evidence type="ECO:0000256" key="11">
    <source>
        <dbReference type="ARBA" id="ARBA00022989"/>
    </source>
</evidence>
<dbReference type="Gene3D" id="1.10.510.10">
    <property type="entry name" value="Transferase(Phosphotransferase) domain 1"/>
    <property type="match status" value="1"/>
</dbReference>
<dbReference type="OrthoDB" id="652621at2759"/>
<sequence>MRQFFLFLLFLFVHHATAAEAGGGGGCNRRCNALVVPYPFGFSGDCPIILDCSATSSTALLPNTTDSPYPVISFNSSASTFLVSLTPSCTGRTVLDADTSLNMAAGGGGYGVSSHTGLFLRGGCNNNRTEANATTSSCSVPADVMTKTLHTARCGNDTAWTHVTSGGAFLDWDAVRASGCREALTATFGTAELGWWLNGTCAANGQCAENATCYDVQTPSGERGHRCACPYNISGDGFAAGDGCHYGVPSSSKKAKLPAPVILGIVSAAAFAFLLSVCLSARFFLRQRRGHKPTVMTKTTTKQDARLFHARPVEEGLQQGETGPHRFCYDDLAAATGKFSDQRILGRGGFGSVYRGYLADTKRHVAVKRVSETSRQGWKEFVAEVRIISRLRHRNLVQLIGWCHGGGGDGDELLLVYELMHNGSLDAHLYDPERVLTWPVRYGIALGVGAALLYLHEDAERRVVHRDVKPSNVMLDASFTAKLADFGLARLVDDGRRSHTTCVAGTMGYMDPECMLTGRATMESDVYSFGVLLLEIASGRRPAVRIVGDDDYFVHLVQWVWDSYGGGSILDAADVRLDGGEFDGREMACAMLVGLWCAHPDRTLRPTIRQAVNVLRFEAPPPSLPAKMPVATYGPPAGRRSSTTSSEESATVSCRGYGTGHYSSNKATELCRPNPL</sequence>
<feature type="transmembrane region" description="Helical" evidence="17">
    <location>
        <begin position="261"/>
        <end position="285"/>
    </location>
</feature>
<keyword evidence="13" id="KW-0675">Receptor</keyword>
<evidence type="ECO:0000256" key="5">
    <source>
        <dbReference type="ARBA" id="ARBA00022679"/>
    </source>
</evidence>
<feature type="region of interest" description="Disordered" evidence="16">
    <location>
        <begin position="626"/>
        <end position="653"/>
    </location>
</feature>
<name>A0A835FAL1_9POAL</name>
<keyword evidence="6 17" id="KW-0812">Transmembrane</keyword>
<evidence type="ECO:0000256" key="8">
    <source>
        <dbReference type="ARBA" id="ARBA00022741"/>
    </source>
</evidence>
<dbReference type="Gene3D" id="3.30.200.20">
    <property type="entry name" value="Phosphorylase Kinase, domain 1"/>
    <property type="match status" value="1"/>
</dbReference>
<evidence type="ECO:0000259" key="19">
    <source>
        <dbReference type="PROSITE" id="PS50011"/>
    </source>
</evidence>
<accession>A0A835FAL1</accession>
<dbReference type="InterPro" id="IPR011009">
    <property type="entry name" value="Kinase-like_dom_sf"/>
</dbReference>
<evidence type="ECO:0000256" key="14">
    <source>
        <dbReference type="ARBA" id="ARBA00023180"/>
    </source>
</evidence>